<keyword evidence="1" id="KW-0175">Coiled coil</keyword>
<feature type="coiled-coil region" evidence="1">
    <location>
        <begin position="12"/>
        <end position="55"/>
    </location>
</feature>
<comment type="caution">
    <text evidence="2">The sequence shown here is derived from an EMBL/GenBank/DDBJ whole genome shotgun (WGS) entry which is preliminary data.</text>
</comment>
<gene>
    <name evidence="2" type="ORF">CBG52_09915</name>
</gene>
<evidence type="ECO:0000313" key="2">
    <source>
        <dbReference type="EMBL" id="PHI08466.1"/>
    </source>
</evidence>
<dbReference type="EMBL" id="NIRM01000002">
    <property type="protein sequence ID" value="PHI08466.1"/>
    <property type="molecule type" value="Genomic_DNA"/>
</dbReference>
<proteinExistence type="predicted"/>
<accession>A0A2C6BPL2</accession>
<reference evidence="2 3" key="1">
    <citation type="submission" date="2017-06" db="EMBL/GenBank/DDBJ databases">
        <title>Draft genome sequence of Fusobacterium nucleatum subsp. polymorphum KCOM 1267 (=ChDC F290).</title>
        <authorList>
            <person name="Kook J.-K."/>
            <person name="Park S.-N."/>
            <person name="Lim Y.K."/>
            <person name="Roh H."/>
        </authorList>
    </citation>
    <scope>NUCLEOTIDE SEQUENCE [LARGE SCALE GENOMIC DNA]</scope>
    <source>
        <strain evidence="3">KCOM 1267(ChDC F290)</strain>
    </source>
</reference>
<dbReference type="AlphaFoldDB" id="A0A2C6BPL2"/>
<organism evidence="2 3">
    <name type="scientific">Fusobacterium nucleatum subsp. polymorphum</name>
    <name type="common">Fusobacterium polymorphum</name>
    <dbReference type="NCBI Taxonomy" id="76857"/>
    <lineage>
        <taxon>Bacteria</taxon>
        <taxon>Fusobacteriati</taxon>
        <taxon>Fusobacteriota</taxon>
        <taxon>Fusobacteriia</taxon>
        <taxon>Fusobacteriales</taxon>
        <taxon>Fusobacteriaceae</taxon>
        <taxon>Fusobacterium</taxon>
    </lineage>
</organism>
<dbReference type="Proteomes" id="UP000221504">
    <property type="component" value="Unassembled WGS sequence"/>
</dbReference>
<evidence type="ECO:0000256" key="1">
    <source>
        <dbReference type="SAM" id="Coils"/>
    </source>
</evidence>
<evidence type="ECO:0000313" key="3">
    <source>
        <dbReference type="Proteomes" id="UP000221504"/>
    </source>
</evidence>
<sequence>MIFMNIINPDPLEFRKMEKERVINELEKAIQKAKVEGRIEDVEKLKKELKDLTHESFWDKFIKGSIMY</sequence>
<protein>
    <submittedName>
        <fullName evidence="2">Uncharacterized protein</fullName>
    </submittedName>
</protein>
<dbReference type="SUPFAM" id="SSF140125">
    <property type="entry name" value="Rabenosyn-5 Rab-binding domain-like"/>
    <property type="match status" value="1"/>
</dbReference>
<name>A0A2C6BPL2_FUSNP</name>
<dbReference type="InterPro" id="IPR036531">
    <property type="entry name" value="Rbsn_Rab-bd_sf"/>
</dbReference>